<evidence type="ECO:0000313" key="14">
    <source>
        <dbReference type="EMBL" id="KAF8763586.1"/>
    </source>
</evidence>
<feature type="transmembrane region" description="Helical" evidence="12">
    <location>
        <begin position="160"/>
        <end position="178"/>
    </location>
</feature>
<keyword evidence="7 12" id="KW-0472">Membrane</keyword>
<evidence type="ECO:0000256" key="2">
    <source>
        <dbReference type="ARBA" id="ARBA00022448"/>
    </source>
</evidence>
<dbReference type="InterPro" id="IPR052192">
    <property type="entry name" value="Insect_Ionotropic_Sensory_Rcpt"/>
</dbReference>
<evidence type="ECO:0000256" key="8">
    <source>
        <dbReference type="ARBA" id="ARBA00023170"/>
    </source>
</evidence>
<dbReference type="SMART" id="SM00918">
    <property type="entry name" value="Lig_chan-Glu_bd"/>
    <property type="match status" value="1"/>
</dbReference>
<keyword evidence="2" id="KW-0813">Transport</keyword>
<sequence length="252" mass="28574">MKFPKFLRIAVNELGAICELGVDSNGKVKLIGGAEREFLKALTEVFNFRYELVQPPDTNWGNPLPGGNWTGMVGMIQRGEADMALCSMVITQYREEIVTFTREYDIQHMVFATKNPENLPRLRSIILPFSPQMWFGVLCLLIIIPIVWKRLLELQEDIGKFYMYVLASLLKLSVVIKCRGKWGHYMLLGSWFWGVAVISAGYSAVLLSFVTLPVKEDVIRDIPRLANAVAKGTHKCYAFKGLHLLMRCSLVI</sequence>
<evidence type="ECO:0000259" key="13">
    <source>
        <dbReference type="SMART" id="SM00918"/>
    </source>
</evidence>
<evidence type="ECO:0000256" key="5">
    <source>
        <dbReference type="ARBA" id="ARBA00022989"/>
    </source>
</evidence>
<feature type="domain" description="Ionotropic glutamate receptor L-glutamate and glycine-binding" evidence="13">
    <location>
        <begin position="16"/>
        <end position="78"/>
    </location>
</feature>
<accession>A0A8T0DZJ1</accession>
<dbReference type="Proteomes" id="UP000807504">
    <property type="component" value="Unassembled WGS sequence"/>
</dbReference>
<gene>
    <name evidence="14" type="ORF">HNY73_021758</name>
</gene>
<evidence type="ECO:0000256" key="7">
    <source>
        <dbReference type="ARBA" id="ARBA00023136"/>
    </source>
</evidence>
<evidence type="ECO:0000256" key="9">
    <source>
        <dbReference type="ARBA" id="ARBA00023180"/>
    </source>
</evidence>
<evidence type="ECO:0000256" key="6">
    <source>
        <dbReference type="ARBA" id="ARBA00023065"/>
    </source>
</evidence>
<evidence type="ECO:0000256" key="11">
    <source>
        <dbReference type="ARBA" id="ARBA00023303"/>
    </source>
</evidence>
<name>A0A8T0DZJ1_ARGBR</name>
<dbReference type="SUPFAM" id="SSF53850">
    <property type="entry name" value="Periplasmic binding protein-like II"/>
    <property type="match status" value="1"/>
</dbReference>
<keyword evidence="10" id="KW-1071">Ligand-gated ion channel</keyword>
<reference evidence="14" key="2">
    <citation type="submission" date="2020-06" db="EMBL/GenBank/DDBJ databases">
        <authorList>
            <person name="Sheffer M."/>
        </authorList>
    </citation>
    <scope>NUCLEOTIDE SEQUENCE</scope>
</reference>
<keyword evidence="6" id="KW-0406">Ion transport</keyword>
<evidence type="ECO:0000256" key="10">
    <source>
        <dbReference type="ARBA" id="ARBA00023286"/>
    </source>
</evidence>
<dbReference type="Gene3D" id="1.10.287.70">
    <property type="match status" value="1"/>
</dbReference>
<feature type="transmembrane region" description="Helical" evidence="12">
    <location>
        <begin position="190"/>
        <end position="212"/>
    </location>
</feature>
<dbReference type="EMBL" id="JABXBU010002231">
    <property type="protein sequence ID" value="KAF8763586.1"/>
    <property type="molecule type" value="Genomic_DNA"/>
</dbReference>
<evidence type="ECO:0000313" key="15">
    <source>
        <dbReference type="Proteomes" id="UP000807504"/>
    </source>
</evidence>
<keyword evidence="15" id="KW-1185">Reference proteome</keyword>
<dbReference type="Pfam" id="PF10613">
    <property type="entry name" value="Lig_chan-Glu_bd"/>
    <property type="match status" value="1"/>
</dbReference>
<dbReference type="AlphaFoldDB" id="A0A8T0DZJ1"/>
<keyword evidence="3" id="KW-1003">Cell membrane</keyword>
<dbReference type="GO" id="GO:0005886">
    <property type="term" value="C:plasma membrane"/>
    <property type="evidence" value="ECO:0007669"/>
    <property type="project" value="UniProtKB-SubCell"/>
</dbReference>
<keyword evidence="11" id="KW-0407">Ion channel</keyword>
<dbReference type="InterPro" id="IPR019594">
    <property type="entry name" value="Glu/Gly-bd"/>
</dbReference>
<keyword evidence="4 12" id="KW-0812">Transmembrane</keyword>
<dbReference type="GO" id="GO:0015276">
    <property type="term" value="F:ligand-gated monoatomic ion channel activity"/>
    <property type="evidence" value="ECO:0007669"/>
    <property type="project" value="InterPro"/>
</dbReference>
<comment type="subcellular location">
    <subcellularLocation>
        <location evidence="1">Cell membrane</location>
        <topology evidence="1">Multi-pass membrane protein</topology>
    </subcellularLocation>
</comment>
<keyword evidence="8 14" id="KW-0675">Receptor</keyword>
<keyword evidence="5 12" id="KW-1133">Transmembrane helix</keyword>
<protein>
    <submittedName>
        <fullName evidence="14">Glutamate receptor ionotropic like protein</fullName>
    </submittedName>
</protein>
<dbReference type="PANTHER" id="PTHR42643:SF35">
    <property type="entry name" value="IONOTROPIC RECEPTOR 68A, ISOFORM A"/>
    <property type="match status" value="1"/>
</dbReference>
<reference evidence="14" key="1">
    <citation type="journal article" date="2020" name="bioRxiv">
        <title>Chromosome-level reference genome of the European wasp spider Argiope bruennichi: a resource for studies on range expansion and evolutionary adaptation.</title>
        <authorList>
            <person name="Sheffer M.M."/>
            <person name="Hoppe A."/>
            <person name="Krehenwinkel H."/>
            <person name="Uhl G."/>
            <person name="Kuss A.W."/>
            <person name="Jensen L."/>
            <person name="Jensen C."/>
            <person name="Gillespie R.G."/>
            <person name="Hoff K.J."/>
            <person name="Prost S."/>
        </authorList>
    </citation>
    <scope>NUCLEOTIDE SEQUENCE</scope>
</reference>
<feature type="transmembrane region" description="Helical" evidence="12">
    <location>
        <begin position="125"/>
        <end position="148"/>
    </location>
</feature>
<evidence type="ECO:0000256" key="3">
    <source>
        <dbReference type="ARBA" id="ARBA00022475"/>
    </source>
</evidence>
<organism evidence="14 15">
    <name type="scientific">Argiope bruennichi</name>
    <name type="common">Wasp spider</name>
    <name type="synonym">Aranea bruennichi</name>
    <dbReference type="NCBI Taxonomy" id="94029"/>
    <lineage>
        <taxon>Eukaryota</taxon>
        <taxon>Metazoa</taxon>
        <taxon>Ecdysozoa</taxon>
        <taxon>Arthropoda</taxon>
        <taxon>Chelicerata</taxon>
        <taxon>Arachnida</taxon>
        <taxon>Araneae</taxon>
        <taxon>Araneomorphae</taxon>
        <taxon>Entelegynae</taxon>
        <taxon>Araneoidea</taxon>
        <taxon>Araneidae</taxon>
        <taxon>Argiope</taxon>
    </lineage>
</organism>
<keyword evidence="9" id="KW-0325">Glycoprotein</keyword>
<evidence type="ECO:0000256" key="1">
    <source>
        <dbReference type="ARBA" id="ARBA00004651"/>
    </source>
</evidence>
<dbReference type="Gene3D" id="3.40.190.10">
    <property type="entry name" value="Periplasmic binding protein-like II"/>
    <property type="match status" value="1"/>
</dbReference>
<dbReference type="PANTHER" id="PTHR42643">
    <property type="entry name" value="IONOTROPIC RECEPTOR 20A-RELATED"/>
    <property type="match status" value="1"/>
</dbReference>
<comment type="caution">
    <text evidence="14">The sequence shown here is derived from an EMBL/GenBank/DDBJ whole genome shotgun (WGS) entry which is preliminary data.</text>
</comment>
<proteinExistence type="predicted"/>
<evidence type="ECO:0000256" key="12">
    <source>
        <dbReference type="SAM" id="Phobius"/>
    </source>
</evidence>
<evidence type="ECO:0000256" key="4">
    <source>
        <dbReference type="ARBA" id="ARBA00022692"/>
    </source>
</evidence>